<gene>
    <name evidence="1" type="ORF">UU85_C0010G0001</name>
</gene>
<organism evidence="1 2">
    <name type="scientific">Candidatus Wolfebacteria bacterium GW2011_GWA2_42_10</name>
    <dbReference type="NCBI Taxonomy" id="1619004"/>
    <lineage>
        <taxon>Bacteria</taxon>
        <taxon>Candidatus Wolfeibacteriota</taxon>
    </lineage>
</organism>
<comment type="caution">
    <text evidence="1">The sequence shown here is derived from an EMBL/GenBank/DDBJ whole genome shotgun (WGS) entry which is preliminary data.</text>
</comment>
<evidence type="ECO:0000313" key="1">
    <source>
        <dbReference type="EMBL" id="KKS24984.1"/>
    </source>
</evidence>
<accession>A0A0G0XJC4</accession>
<feature type="non-terminal residue" evidence="1">
    <location>
        <position position="1523"/>
    </location>
</feature>
<reference evidence="1 2" key="1">
    <citation type="journal article" date="2015" name="Nature">
        <title>rRNA introns, odd ribosomes, and small enigmatic genomes across a large radiation of phyla.</title>
        <authorList>
            <person name="Brown C.T."/>
            <person name="Hug L.A."/>
            <person name="Thomas B.C."/>
            <person name="Sharon I."/>
            <person name="Castelle C.J."/>
            <person name="Singh A."/>
            <person name="Wilkins M.J."/>
            <person name="Williams K.H."/>
            <person name="Banfield J.F."/>
        </authorList>
    </citation>
    <scope>NUCLEOTIDE SEQUENCE [LARGE SCALE GENOMIC DNA]</scope>
</reference>
<evidence type="ECO:0000313" key="2">
    <source>
        <dbReference type="Proteomes" id="UP000034256"/>
    </source>
</evidence>
<protein>
    <submittedName>
        <fullName evidence="1">Uncharacterized protein</fullName>
    </submittedName>
</protein>
<dbReference type="Proteomes" id="UP000034256">
    <property type="component" value="Unassembled WGS sequence"/>
</dbReference>
<proteinExistence type="predicted"/>
<dbReference type="EMBL" id="LCCF01000010">
    <property type="protein sequence ID" value="KKS24984.1"/>
    <property type="molecule type" value="Genomic_DNA"/>
</dbReference>
<dbReference type="PATRIC" id="fig|1619004.3.peg.503"/>
<sequence>MTNGLLGVNANGSVIATSSITISNATTTNLYVAGQTILAGTGGNVGIGTTTPNALLSIGSSTNTTIDFFRIATSTNQNIFFINKNGNAGLGLNPDVFPYSDYKLSVGGAMYVTGDLSVGGILSVADIDATTALFTNATTTNATSTSLYASIFNAVTSTLTNLLFTNATGTTLTLTTASSSNLLATNATTTTLYVSGQTNLYGNVAIGTTTVPISQFDVTGTGNVGMAIRPYAGYSNINLYDYRADSTTSFGIYNGYPAAGDFTIRENTVANRLVIKKTTGNIGIGTSTPYSKLTVWGSDTGSASLVNFVNSASTSLLTVLENGNVGIGTSTPYATLSVNGQTVALYYTATSTTQASTFPYASSTALTVSGSGYLGNLIATNASATSTLAGGLAIETSGFVYDYSTNNVGIGTASPSSILHLAGNDPVITFDDNAGGSPFDFSFGSTVAGQINLVDNTNSKTIYSYTGGSFTINTDTGAIPLYISRDGTTSQTGKLYVDDSSLYIESIQDENTAGFGNMIFRVDDDTTADGYFAFQTKSAVEYMRILDGGNVGIGTTTPASALHVLSATSPQLRLGYDSTNYTNFGIGTDGALTITPTGVATTTIANGLVVNTNSLVVQDATGNVGIGTTTPIHKLEVSTANTNTNSTIDYLLNLKRTHSATDATNFGTGISFADHNSMQASIEAVRTNSATTYKSGLVFKVNSGNSSTLLESGLTEAMRISELGYVGIGTASPNSQLHIAKTTVGGFGGSLQLQNIDGSESAGTYTGIQFGVTPNLATYLKGGIFYSIPDSGYAGYGKGDIVFAQEPNNNTTNVSLSNAVMTIKNGGNVGIATTTPTEQLTIGGSNAGTFALRSLTDPTNYYFKVNNAYSAAKPWYITGYYGHEYLAAAGNDLILQSASGNVGIGTTTPTYPLTLQTSAGAGTTILGLYNSYSGATSDNRNWAIGTNQYAYGDLHIMNSTASGGNAAVNSRLVITKDGNVGIGTTVPGKALEINSATGASLRLTYNDADGSATNYTDLSVGSDGALTISPANSATTTIANGLVVNTNSLVVQDATGNVGIGTASPGANLDVIGTASADSLLAVHTATDGYDSRLFLGETTALTYGMTMEYDGTDNIGYIGMNNNVVPTGAWSKRIQMSRTGTEVAFMAGNVGIGTSSPQARLHVNVDSTEGTPTVSAVTSGLFQRAASSASSNYLSILAGSAGQARLTFGDKDAQDTGYLQWDNAINSFGLMGGNVGIGTTTPGSLLQVGNATSYFKIDSGNATTTGYLTVGSAPSGALYTSGNLNVQNAAVIGTTLSAGTSTLTNLIVQNVSTSTFNGNILITSPYPGTGNTPGSRSFMMDTINSVTGHVAQTGMQAIFARIADTDFSSRLAFFTATDNTSVERMRIDQNGNVGIGTVAPLSKLSINGGLHVGGDSDAGDNNLLVDGTGTFTGNLYTTSGLIYANQTTGSLSINTGSSYNNGPAMQMFGGTHATRAGEVAMWTFGSTATSHFKWYNESSADAFSELMRLTQDGKLGIGKTPS</sequence>
<name>A0A0G0XJC4_9BACT</name>